<gene>
    <name evidence="1" type="ORF">Thiowin_02020</name>
</gene>
<proteinExistence type="predicted"/>
<reference evidence="1 2" key="1">
    <citation type="journal article" date="2023" name="Microorganisms">
        <title>Thiorhodovibrio frisius and Trv. litoralis spp. nov., Two Novel Members from a Clade of Fastidious Purple Sulfur Bacteria That Exhibit Unique Red-Shifted Light-Harvesting Capabilities.</title>
        <authorList>
            <person name="Methner A."/>
            <person name="Kuzyk S.B."/>
            <person name="Petersen J."/>
            <person name="Bauer S."/>
            <person name="Brinkmann H."/>
            <person name="Sichau K."/>
            <person name="Wanner G."/>
            <person name="Wolf J."/>
            <person name="Neumann-Schaal M."/>
            <person name="Henke P."/>
            <person name="Tank M."/>
            <person name="Sproer C."/>
            <person name="Bunk B."/>
            <person name="Overmann J."/>
        </authorList>
    </citation>
    <scope>NUCLEOTIDE SEQUENCE [LARGE SCALE GENOMIC DNA]</scope>
    <source>
        <strain evidence="1 2">DSM 6702</strain>
    </source>
</reference>
<protein>
    <submittedName>
        <fullName evidence="1">Uncharacterized protein</fullName>
    </submittedName>
</protein>
<accession>A0ABZ0S938</accession>
<name>A0ABZ0S938_9GAMM</name>
<organism evidence="1 2">
    <name type="scientific">Thiorhodovibrio winogradskyi</name>
    <dbReference type="NCBI Taxonomy" id="77007"/>
    <lineage>
        <taxon>Bacteria</taxon>
        <taxon>Pseudomonadati</taxon>
        <taxon>Pseudomonadota</taxon>
        <taxon>Gammaproteobacteria</taxon>
        <taxon>Chromatiales</taxon>
        <taxon>Chromatiaceae</taxon>
        <taxon>Thiorhodovibrio</taxon>
    </lineage>
</organism>
<dbReference type="Proteomes" id="UP001432180">
    <property type="component" value="Chromosome"/>
</dbReference>
<keyword evidence="2" id="KW-1185">Reference proteome</keyword>
<sequence>MTVRLYHSANVANDWLIAKICEKLNETEMVISRTNLRLVLKLGSA</sequence>
<evidence type="ECO:0000313" key="2">
    <source>
        <dbReference type="Proteomes" id="UP001432180"/>
    </source>
</evidence>
<evidence type="ECO:0000313" key="1">
    <source>
        <dbReference type="EMBL" id="WPL17034.1"/>
    </source>
</evidence>
<dbReference type="EMBL" id="CP121472">
    <property type="protein sequence ID" value="WPL17034.1"/>
    <property type="molecule type" value="Genomic_DNA"/>
</dbReference>